<comment type="caution">
    <text evidence="4">The sequence shown here is derived from an EMBL/GenBank/DDBJ whole genome shotgun (WGS) entry which is preliminary data.</text>
</comment>
<feature type="transmembrane region" description="Helical" evidence="1">
    <location>
        <begin position="299"/>
        <end position="321"/>
    </location>
</feature>
<dbReference type="SUPFAM" id="SSF53955">
    <property type="entry name" value="Lysozyme-like"/>
    <property type="match status" value="1"/>
</dbReference>
<dbReference type="Pfam" id="PF01464">
    <property type="entry name" value="SLT"/>
    <property type="match status" value="1"/>
</dbReference>
<feature type="domain" description="Transglycosylase SLT" evidence="3">
    <location>
        <begin position="367"/>
        <end position="473"/>
    </location>
</feature>
<protein>
    <recommendedName>
        <fullName evidence="3">Transglycosylase SLT domain-containing protein</fullName>
    </recommendedName>
</protein>
<dbReference type="InterPro" id="IPR011055">
    <property type="entry name" value="Dup_hybrid_motif"/>
</dbReference>
<feature type="transmembrane region" description="Helical" evidence="1">
    <location>
        <begin position="236"/>
        <end position="260"/>
    </location>
</feature>
<dbReference type="PANTHER" id="PTHR37423">
    <property type="entry name" value="SOLUBLE LYTIC MUREIN TRANSGLYCOSYLASE-RELATED"/>
    <property type="match status" value="1"/>
</dbReference>
<sequence length="528" mass="57565">MKTVRRCVVALLLIGLCLFITTTSYAQGGFSKGRLISKDGRWFLPVASGIESSNSADHHGRGGEYAVDLSAVYRAPVRAMASGVVDVSDCKNAGNRGCQVWVNNGNGIVTIYGHLLDETRPDYLPPITIVGNNIIRYPKADGRPLAQVGDRVDQNTVIGRVSLTGMTAWTHVHFVIMKDGVSVEPENYFDTSKLTYCLCCETSEEWTEDKEYNPFTLQATNMSRQVVSWVGSGQHWLEIFIIVALIVIIVVAIFNFGLVVEAAKTVVEVSVKLVITALRLLRQVHARVRRRRWWGAFKWALSVFLSAAIPAVFCAVSIWAMETGTDIVIFAQNFKLELISRVPFRGIPNNSGVAWLPDSVAYWWPEITAAANRHGVEPALLADIVIVESCGNPEAVSPSGAVGLTQVMPATASGIASQRGISGHTAGKLVNPEYNLDFGSYYLAQQMKAFGSVIDAAGAYNGGPGTMGNYLKKGVALPTETIRYRDWVTGLWNERNLSSSPTLNRWLAAGGQHACNNAAIVLKNYPPR</sequence>
<dbReference type="CDD" id="cd12797">
    <property type="entry name" value="M23_peptidase"/>
    <property type="match status" value="1"/>
</dbReference>
<dbReference type="EMBL" id="MGAV01000014">
    <property type="protein sequence ID" value="OGK54576.1"/>
    <property type="molecule type" value="Genomic_DNA"/>
</dbReference>
<dbReference type="SUPFAM" id="SSF51261">
    <property type="entry name" value="Duplicated hybrid motif"/>
    <property type="match status" value="1"/>
</dbReference>
<feature type="chain" id="PRO_5009529456" description="Transglycosylase SLT domain-containing protein" evidence="2">
    <location>
        <begin position="27"/>
        <end position="528"/>
    </location>
</feature>
<keyword evidence="1" id="KW-0472">Membrane</keyword>
<dbReference type="PANTHER" id="PTHR37423:SF2">
    <property type="entry name" value="MEMBRANE-BOUND LYTIC MUREIN TRANSGLYCOSYLASE C"/>
    <property type="match status" value="1"/>
</dbReference>
<organism evidence="4 5">
    <name type="scientific">Candidatus Roizmanbacteria bacterium RIFCSPLOWO2_02_FULL_36_11</name>
    <dbReference type="NCBI Taxonomy" id="1802071"/>
    <lineage>
        <taxon>Bacteria</taxon>
        <taxon>Candidatus Roizmaniibacteriota</taxon>
    </lineage>
</organism>
<keyword evidence="2" id="KW-0732">Signal</keyword>
<evidence type="ECO:0000313" key="4">
    <source>
        <dbReference type="EMBL" id="OGK54576.1"/>
    </source>
</evidence>
<keyword evidence="1" id="KW-1133">Transmembrane helix</keyword>
<evidence type="ECO:0000256" key="2">
    <source>
        <dbReference type="SAM" id="SignalP"/>
    </source>
</evidence>
<evidence type="ECO:0000256" key="1">
    <source>
        <dbReference type="SAM" id="Phobius"/>
    </source>
</evidence>
<evidence type="ECO:0000313" key="5">
    <source>
        <dbReference type="Proteomes" id="UP000177418"/>
    </source>
</evidence>
<reference evidence="4 5" key="1">
    <citation type="journal article" date="2016" name="Nat. Commun.">
        <title>Thousands of microbial genomes shed light on interconnected biogeochemical processes in an aquifer system.</title>
        <authorList>
            <person name="Anantharaman K."/>
            <person name="Brown C.T."/>
            <person name="Hug L.A."/>
            <person name="Sharon I."/>
            <person name="Castelle C.J."/>
            <person name="Probst A.J."/>
            <person name="Thomas B.C."/>
            <person name="Singh A."/>
            <person name="Wilkins M.J."/>
            <person name="Karaoz U."/>
            <person name="Brodie E.L."/>
            <person name="Williams K.H."/>
            <person name="Hubbard S.S."/>
            <person name="Banfield J.F."/>
        </authorList>
    </citation>
    <scope>NUCLEOTIDE SEQUENCE [LARGE SCALE GENOMIC DNA]</scope>
</reference>
<proteinExistence type="predicted"/>
<dbReference type="Proteomes" id="UP000177418">
    <property type="component" value="Unassembled WGS sequence"/>
</dbReference>
<gene>
    <name evidence="4" type="ORF">A3H78_01680</name>
</gene>
<dbReference type="AlphaFoldDB" id="A0A1F7JG95"/>
<feature type="signal peptide" evidence="2">
    <location>
        <begin position="1"/>
        <end position="26"/>
    </location>
</feature>
<evidence type="ECO:0000259" key="3">
    <source>
        <dbReference type="Pfam" id="PF01464"/>
    </source>
</evidence>
<dbReference type="Gene3D" id="2.70.70.10">
    <property type="entry name" value="Glucose Permease (Domain IIA)"/>
    <property type="match status" value="1"/>
</dbReference>
<name>A0A1F7JG95_9BACT</name>
<dbReference type="Gene3D" id="1.10.530.10">
    <property type="match status" value="1"/>
</dbReference>
<dbReference type="InterPro" id="IPR008258">
    <property type="entry name" value="Transglycosylase_SLT_dom_1"/>
</dbReference>
<keyword evidence="1" id="KW-0812">Transmembrane</keyword>
<accession>A0A1F7JG95</accession>
<dbReference type="InterPro" id="IPR023346">
    <property type="entry name" value="Lysozyme-like_dom_sf"/>
</dbReference>